<feature type="binding site" evidence="2">
    <location>
        <position position="152"/>
    </location>
    <ligand>
        <name>CoA</name>
        <dbReference type="ChEBI" id="CHEBI:57287"/>
    </ligand>
</feature>
<keyword evidence="7" id="KW-1185">Reference proteome</keyword>
<feature type="binding site" evidence="3">
    <location>
        <position position="104"/>
    </location>
    <ligand>
        <name>Mg(2+)</name>
        <dbReference type="ChEBI" id="CHEBI:18420"/>
    </ligand>
</feature>
<dbReference type="GO" id="GO:0009239">
    <property type="term" value="P:enterobactin biosynthetic process"/>
    <property type="evidence" value="ECO:0007669"/>
    <property type="project" value="InterPro"/>
</dbReference>
<dbReference type="PANTHER" id="PTHR38096">
    <property type="entry name" value="ENTEROBACTIN SYNTHASE COMPONENT D"/>
    <property type="match status" value="1"/>
</dbReference>
<evidence type="ECO:0000259" key="5">
    <source>
        <dbReference type="Pfam" id="PF17837"/>
    </source>
</evidence>
<feature type="binding site" evidence="2">
    <location>
        <position position="46"/>
    </location>
    <ligand>
        <name>CoA</name>
        <dbReference type="ChEBI" id="CHEBI:57287"/>
    </ligand>
</feature>
<keyword evidence="3" id="KW-0479">Metal-binding</keyword>
<keyword evidence="3" id="KW-0460">Magnesium</keyword>
<dbReference type="InterPro" id="IPR008278">
    <property type="entry name" value="4-PPantetheinyl_Trfase_dom"/>
</dbReference>
<keyword evidence="1 6" id="KW-0808">Transferase</keyword>
<feature type="binding site" evidence="2">
    <location>
        <begin position="82"/>
        <end position="83"/>
    </location>
    <ligand>
        <name>CoA</name>
        <dbReference type="ChEBI" id="CHEBI:57287"/>
    </ligand>
</feature>
<dbReference type="AlphaFoldDB" id="A0A1C3P3T1"/>
<dbReference type="PANTHER" id="PTHR38096:SF1">
    <property type="entry name" value="ENTEROBACTIN SYNTHASE COMPONENT D"/>
    <property type="match status" value="1"/>
</dbReference>
<dbReference type="GO" id="GO:0000287">
    <property type="term" value="F:magnesium ion binding"/>
    <property type="evidence" value="ECO:0007669"/>
    <property type="project" value="InterPro"/>
</dbReference>
<dbReference type="InterPro" id="IPR037143">
    <property type="entry name" value="4-PPantetheinyl_Trfase_dom_sf"/>
</dbReference>
<dbReference type="SUPFAM" id="SSF56214">
    <property type="entry name" value="4'-phosphopantetheinyl transferase"/>
    <property type="match status" value="1"/>
</dbReference>
<evidence type="ECO:0000256" key="3">
    <source>
        <dbReference type="PIRSR" id="PIRSR603542-2"/>
    </source>
</evidence>
<dbReference type="Pfam" id="PF01648">
    <property type="entry name" value="ACPS"/>
    <property type="match status" value="1"/>
</dbReference>
<dbReference type="GO" id="GO:0005886">
    <property type="term" value="C:plasma membrane"/>
    <property type="evidence" value="ECO:0007669"/>
    <property type="project" value="TreeGrafter"/>
</dbReference>
<dbReference type="EMBL" id="FLUV01001752">
    <property type="protein sequence ID" value="SBW24471.1"/>
    <property type="molecule type" value="Genomic_DNA"/>
</dbReference>
<dbReference type="Gene3D" id="3.90.470.20">
    <property type="entry name" value="4'-phosphopantetheinyl transferase domain"/>
    <property type="match status" value="1"/>
</dbReference>
<feature type="binding site" evidence="2">
    <location>
        <position position="38"/>
    </location>
    <ligand>
        <name>CoA</name>
        <dbReference type="ChEBI" id="CHEBI:57287"/>
    </ligand>
</feature>
<dbReference type="Pfam" id="PF17837">
    <property type="entry name" value="4PPT_N"/>
    <property type="match status" value="1"/>
</dbReference>
<feature type="domain" description="4'-phosphopantetheinyl transferase" evidence="4">
    <location>
        <begin position="101"/>
        <end position="179"/>
    </location>
</feature>
<evidence type="ECO:0000259" key="4">
    <source>
        <dbReference type="Pfam" id="PF01648"/>
    </source>
</evidence>
<evidence type="ECO:0000256" key="1">
    <source>
        <dbReference type="ARBA" id="ARBA00022679"/>
    </source>
</evidence>
<name>A0A1C3P3T1_9ACTN</name>
<evidence type="ECO:0000313" key="6">
    <source>
        <dbReference type="EMBL" id="SBW24471.1"/>
    </source>
</evidence>
<dbReference type="GO" id="GO:0009366">
    <property type="term" value="C:enterobactin synthetase complex"/>
    <property type="evidence" value="ECO:0007669"/>
    <property type="project" value="InterPro"/>
</dbReference>
<reference evidence="7" key="1">
    <citation type="submission" date="2016-02" db="EMBL/GenBank/DDBJ databases">
        <authorList>
            <person name="Wibberg D."/>
        </authorList>
    </citation>
    <scope>NUCLEOTIDE SEQUENCE [LARGE SCALE GENOMIC DNA]</scope>
</reference>
<dbReference type="InterPro" id="IPR041354">
    <property type="entry name" value="4PPT_N"/>
</dbReference>
<dbReference type="PRINTS" id="PR01399">
    <property type="entry name" value="ENTSNTHTASED"/>
</dbReference>
<feature type="binding site" evidence="3">
    <location>
        <position position="106"/>
    </location>
    <ligand>
        <name>Mg(2+)</name>
        <dbReference type="ChEBI" id="CHEBI:18420"/>
    </ligand>
</feature>
<evidence type="ECO:0000256" key="2">
    <source>
        <dbReference type="PIRSR" id="PIRSR603542-1"/>
    </source>
</evidence>
<feature type="binding site" evidence="2">
    <location>
        <position position="162"/>
    </location>
    <ligand>
        <name>CoA</name>
        <dbReference type="ChEBI" id="CHEBI:57287"/>
    </ligand>
</feature>
<gene>
    <name evidence="6" type="ORF">FDG2_4172</name>
</gene>
<evidence type="ECO:0000313" key="7">
    <source>
        <dbReference type="Proteomes" id="UP000199013"/>
    </source>
</evidence>
<feature type="domain" description="4'-phosphopantetheinyl transferase N-terminal" evidence="5">
    <location>
        <begin position="26"/>
        <end position="93"/>
    </location>
</feature>
<feature type="binding site" evidence="2">
    <location>
        <position position="148"/>
    </location>
    <ligand>
        <name>CoA</name>
        <dbReference type="ChEBI" id="CHEBI:57287"/>
    </ligand>
</feature>
<sequence>MIEELLPPRVACVETTDDHVVTLFPEERAAVAGAVEKRRREFSTARWCARQALRRLDMPPTPIVPGRRGAPSWPAAVVGSITHCAGFRAAAVAHQRDLLTLGIDAEPNEPLSPGVFETISTPDERDEHRMLGKFGSVCWDRMLFSIKESVYKAWYPVTHQFLDFAEATVRIDAERRTFHAELHAPPAHVSGVRVAAFTGRWAASEGLLVSAIAVPSRRYLPTAHEDRAWPVARAGR</sequence>
<dbReference type="GO" id="GO:0008897">
    <property type="term" value="F:holo-[acyl-carrier-protein] synthase activity"/>
    <property type="evidence" value="ECO:0007669"/>
    <property type="project" value="InterPro"/>
</dbReference>
<accession>A0A1C3P3T1</accession>
<dbReference type="InterPro" id="IPR003542">
    <property type="entry name" value="Enbac_synth_compD-like"/>
</dbReference>
<protein>
    <submittedName>
        <fullName evidence="6">Phosphopantetheinyl transferase</fullName>
    </submittedName>
</protein>
<comment type="cofactor">
    <cofactor evidence="3">
        <name>Mg(2+)</name>
        <dbReference type="ChEBI" id="CHEBI:18420"/>
    </cofactor>
</comment>
<proteinExistence type="predicted"/>
<feature type="binding site" evidence="3">
    <location>
        <position position="105"/>
    </location>
    <ligand>
        <name>Mg(2+)</name>
        <dbReference type="ChEBI" id="CHEBI:18420"/>
    </ligand>
</feature>
<organism evidence="6 7">
    <name type="scientific">Candidatus Protofrankia californiensis</name>
    <dbReference type="NCBI Taxonomy" id="1839754"/>
    <lineage>
        <taxon>Bacteria</taxon>
        <taxon>Bacillati</taxon>
        <taxon>Actinomycetota</taxon>
        <taxon>Actinomycetes</taxon>
        <taxon>Frankiales</taxon>
        <taxon>Frankiaceae</taxon>
        <taxon>Protofrankia</taxon>
    </lineage>
</organism>
<dbReference type="Proteomes" id="UP000199013">
    <property type="component" value="Unassembled WGS sequence"/>
</dbReference>
<feature type="binding site" evidence="2">
    <location>
        <position position="104"/>
    </location>
    <ligand>
        <name>CoA</name>
        <dbReference type="ChEBI" id="CHEBI:57287"/>
    </ligand>
</feature>